<comment type="caution">
    <text evidence="1">The sequence shown here is derived from an EMBL/GenBank/DDBJ whole genome shotgun (WGS) entry which is preliminary data.</text>
</comment>
<proteinExistence type="predicted"/>
<keyword evidence="2" id="KW-1185">Reference proteome</keyword>
<dbReference type="EMBL" id="JANPWB010000003">
    <property type="protein sequence ID" value="KAJ1198332.1"/>
    <property type="molecule type" value="Genomic_DNA"/>
</dbReference>
<name>A0AAV7VDV0_PLEWA</name>
<dbReference type="AlphaFoldDB" id="A0AAV7VDV0"/>
<evidence type="ECO:0000313" key="2">
    <source>
        <dbReference type="Proteomes" id="UP001066276"/>
    </source>
</evidence>
<accession>A0AAV7VDV0</accession>
<gene>
    <name evidence="1" type="ORF">NDU88_002174</name>
</gene>
<dbReference type="Proteomes" id="UP001066276">
    <property type="component" value="Chromosome 2_1"/>
</dbReference>
<reference evidence="1" key="1">
    <citation type="journal article" date="2022" name="bioRxiv">
        <title>Sequencing and chromosome-scale assembly of the giantPleurodeles waltlgenome.</title>
        <authorList>
            <person name="Brown T."/>
            <person name="Elewa A."/>
            <person name="Iarovenko S."/>
            <person name="Subramanian E."/>
            <person name="Araus A.J."/>
            <person name="Petzold A."/>
            <person name="Susuki M."/>
            <person name="Suzuki K.-i.T."/>
            <person name="Hayashi T."/>
            <person name="Toyoda A."/>
            <person name="Oliveira C."/>
            <person name="Osipova E."/>
            <person name="Leigh N.D."/>
            <person name="Simon A."/>
            <person name="Yun M.H."/>
        </authorList>
    </citation>
    <scope>NUCLEOTIDE SEQUENCE</scope>
    <source>
        <strain evidence="1">20211129_DDA</strain>
        <tissue evidence="1">Liver</tissue>
    </source>
</reference>
<evidence type="ECO:0000313" key="1">
    <source>
        <dbReference type="EMBL" id="KAJ1198332.1"/>
    </source>
</evidence>
<sequence>MFLTPQRWRVPADPVVCKIWAWDALRRRARIEHLFAPAVPPIDHPGFPVTADLGTCTWLRKLNLTSMGGIYHDGTFIALQQALSEHDTNLLDVFTYCQLRASQSAFYSMFPEAPPAFQTLQTTLTNPSRRKLITRLYTEMQGTAPICTPKSKVVWDSDIMQALTDEDWQYCCVQA</sequence>
<protein>
    <submittedName>
        <fullName evidence="1">Uncharacterized protein</fullName>
    </submittedName>
</protein>
<organism evidence="1 2">
    <name type="scientific">Pleurodeles waltl</name>
    <name type="common">Iberian ribbed newt</name>
    <dbReference type="NCBI Taxonomy" id="8319"/>
    <lineage>
        <taxon>Eukaryota</taxon>
        <taxon>Metazoa</taxon>
        <taxon>Chordata</taxon>
        <taxon>Craniata</taxon>
        <taxon>Vertebrata</taxon>
        <taxon>Euteleostomi</taxon>
        <taxon>Amphibia</taxon>
        <taxon>Batrachia</taxon>
        <taxon>Caudata</taxon>
        <taxon>Salamandroidea</taxon>
        <taxon>Salamandridae</taxon>
        <taxon>Pleurodelinae</taxon>
        <taxon>Pleurodeles</taxon>
    </lineage>
</organism>